<dbReference type="EMBL" id="CAMAPF010001021">
    <property type="protein sequence ID" value="CAH9139948.1"/>
    <property type="molecule type" value="Genomic_DNA"/>
</dbReference>
<evidence type="ECO:0000313" key="1">
    <source>
        <dbReference type="EMBL" id="CAH9103099.1"/>
    </source>
</evidence>
<keyword evidence="3" id="KW-1185">Reference proteome</keyword>
<dbReference type="AlphaFoldDB" id="A0AAV0FXA3"/>
<dbReference type="Proteomes" id="UP001152523">
    <property type="component" value="Unassembled WGS sequence"/>
</dbReference>
<sequence length="190" mass="22901">MLKMDDIYQMYLAFQELPVVRDRSTQDGFDALKRFMIRQIKFFASHDLQMALETNLPKTDLSRPKMYGPELEDYPTYYIFDSPVTLIYLNHNGEKRMMFIDELNKYCDGTRKTVKQKLQPIRKEFEERQQKYADATDAELTESNRIDKVLKAIEKQLDRRRSLKNYEHALNLRKHYYRAQKQEIPKQDDN</sequence>
<reference evidence="2" key="1">
    <citation type="submission" date="2022-07" db="EMBL/GenBank/DDBJ databases">
        <authorList>
            <person name="Macas J."/>
            <person name="Novak P."/>
            <person name="Neumann P."/>
        </authorList>
    </citation>
    <scope>NUCLEOTIDE SEQUENCE</scope>
</reference>
<evidence type="ECO:0000313" key="2">
    <source>
        <dbReference type="EMBL" id="CAH9139948.1"/>
    </source>
</evidence>
<name>A0AAV0FXA3_9ASTE</name>
<accession>A0AAV0FXA3</accession>
<proteinExistence type="predicted"/>
<comment type="caution">
    <text evidence="2">The sequence shown here is derived from an EMBL/GenBank/DDBJ whole genome shotgun (WGS) entry which is preliminary data.</text>
</comment>
<protein>
    <submittedName>
        <fullName evidence="2">Uncharacterized protein</fullName>
    </submittedName>
</protein>
<evidence type="ECO:0000313" key="3">
    <source>
        <dbReference type="Proteomes" id="UP001152523"/>
    </source>
</evidence>
<gene>
    <name evidence="1" type="ORF">CEPIT_LOCUS16290</name>
    <name evidence="2" type="ORF">CEPIT_LOCUS37973</name>
</gene>
<dbReference type="EMBL" id="CAMAPF010000119">
    <property type="protein sequence ID" value="CAH9103099.1"/>
    <property type="molecule type" value="Genomic_DNA"/>
</dbReference>
<organism evidence="2 3">
    <name type="scientific">Cuscuta epithymum</name>
    <dbReference type="NCBI Taxonomy" id="186058"/>
    <lineage>
        <taxon>Eukaryota</taxon>
        <taxon>Viridiplantae</taxon>
        <taxon>Streptophyta</taxon>
        <taxon>Embryophyta</taxon>
        <taxon>Tracheophyta</taxon>
        <taxon>Spermatophyta</taxon>
        <taxon>Magnoliopsida</taxon>
        <taxon>eudicotyledons</taxon>
        <taxon>Gunneridae</taxon>
        <taxon>Pentapetalae</taxon>
        <taxon>asterids</taxon>
        <taxon>lamiids</taxon>
        <taxon>Solanales</taxon>
        <taxon>Convolvulaceae</taxon>
        <taxon>Cuscuteae</taxon>
        <taxon>Cuscuta</taxon>
        <taxon>Cuscuta subgen. Cuscuta</taxon>
    </lineage>
</organism>